<gene>
    <name evidence="1" type="ORF">QFC20_000303</name>
</gene>
<evidence type="ECO:0000313" key="1">
    <source>
        <dbReference type="EMBL" id="KAJ9117160.1"/>
    </source>
</evidence>
<dbReference type="EMBL" id="JASBWS010000002">
    <property type="protein sequence ID" value="KAJ9117160.1"/>
    <property type="molecule type" value="Genomic_DNA"/>
</dbReference>
<evidence type="ECO:0000313" key="2">
    <source>
        <dbReference type="Proteomes" id="UP001230649"/>
    </source>
</evidence>
<comment type="caution">
    <text evidence="1">The sequence shown here is derived from an EMBL/GenBank/DDBJ whole genome shotgun (WGS) entry which is preliminary data.</text>
</comment>
<organism evidence="1 2">
    <name type="scientific">Naganishia adeliensis</name>
    <dbReference type="NCBI Taxonomy" id="92952"/>
    <lineage>
        <taxon>Eukaryota</taxon>
        <taxon>Fungi</taxon>
        <taxon>Dikarya</taxon>
        <taxon>Basidiomycota</taxon>
        <taxon>Agaricomycotina</taxon>
        <taxon>Tremellomycetes</taxon>
        <taxon>Filobasidiales</taxon>
        <taxon>Filobasidiaceae</taxon>
        <taxon>Naganishia</taxon>
    </lineage>
</organism>
<keyword evidence="2" id="KW-1185">Reference proteome</keyword>
<accession>A0ACC2WZE7</accession>
<protein>
    <submittedName>
        <fullName evidence="1">Uncharacterized protein</fullName>
    </submittedName>
</protein>
<dbReference type="Proteomes" id="UP001230649">
    <property type="component" value="Unassembled WGS sequence"/>
</dbReference>
<name>A0ACC2WZE7_9TREE</name>
<reference evidence="1" key="1">
    <citation type="submission" date="2023-04" db="EMBL/GenBank/DDBJ databases">
        <title>Draft Genome sequencing of Naganishia species isolated from polar environments using Oxford Nanopore Technology.</title>
        <authorList>
            <person name="Leo P."/>
            <person name="Venkateswaran K."/>
        </authorList>
    </citation>
    <scope>NUCLEOTIDE SEQUENCE</scope>
    <source>
        <strain evidence="1">MNA-CCFEE 5262</strain>
    </source>
</reference>
<sequence>MTHENALTWLRSSGGWYDETAMGLKDYPGMGQGAVALRDLEEDTLLFTVPSQLLLSAEHSDLRTHLSSADWKVLVDAGGWTALILCMMWEDAQGERSRWYGYMRTLPERFDTPMFWTEEDMRWLEGTDLISKVGKSSAEETYKTKIVPLLEKYPEVFTPDPSSSHRKIPHFSVDDFHVQGSRMLSRSFSVPKETVGPDPIGDVTMQSAGDEANDQDTEMGEQPAAEDTDTGGGEDVTRADETLEQEEDAEEDDGESDDDDGSEADAEEEVMVPVADILNAAYDLDNAHLSFEDGRCKMYTTKRIAKGEQIYNTYGGPSNSYLLRRYGHVDALPLPSDLVKQFSAELKTCWRPLSKIGEKSQKGKTADEEAFRALLVERVDRWLEASGFGDTFVVEYAVDESLDEMIAFVRLLVMDQATFDAGRAKQKIPKPKIEVDDDGKQVVKILKNVFATQRRNMGQDAKTILSNLDQHKARPLPLNQYHAHVIKAAIYRLLHVAEKELDDRLKVAVKSAQEKAKASKKRGHGDGKDGSNKKVKGR</sequence>
<proteinExistence type="predicted"/>